<proteinExistence type="predicted"/>
<evidence type="ECO:0000313" key="1">
    <source>
        <dbReference type="EMBL" id="SNR73153.1"/>
    </source>
</evidence>
<protein>
    <submittedName>
        <fullName evidence="1">Uncharacterized protein</fullName>
    </submittedName>
</protein>
<accession>A0A238YRD0</accession>
<evidence type="ECO:0000313" key="2">
    <source>
        <dbReference type="Proteomes" id="UP000198403"/>
    </source>
</evidence>
<keyword evidence="2" id="KW-1185">Reference proteome</keyword>
<dbReference type="EMBL" id="FZNO01000021">
    <property type="protein sequence ID" value="SNR73153.1"/>
    <property type="molecule type" value="Genomic_DNA"/>
</dbReference>
<organism evidence="1 2">
    <name type="scientific">Blastococcus mobilis</name>
    <dbReference type="NCBI Taxonomy" id="1938746"/>
    <lineage>
        <taxon>Bacteria</taxon>
        <taxon>Bacillati</taxon>
        <taxon>Actinomycetota</taxon>
        <taxon>Actinomycetes</taxon>
        <taxon>Geodermatophilales</taxon>
        <taxon>Geodermatophilaceae</taxon>
        <taxon>Blastococcus</taxon>
    </lineage>
</organism>
<dbReference type="Proteomes" id="UP000198403">
    <property type="component" value="Unassembled WGS sequence"/>
</dbReference>
<dbReference type="AlphaFoldDB" id="A0A238YRD0"/>
<reference evidence="1 2" key="1">
    <citation type="submission" date="2017-06" db="EMBL/GenBank/DDBJ databases">
        <authorList>
            <person name="Kim H.J."/>
            <person name="Triplett B.A."/>
        </authorList>
    </citation>
    <scope>NUCLEOTIDE SEQUENCE [LARGE SCALE GENOMIC DNA]</scope>
    <source>
        <strain evidence="1 2">DSM 44272</strain>
    </source>
</reference>
<dbReference type="RefSeq" id="WP_089337889.1">
    <property type="nucleotide sequence ID" value="NZ_FZNO01000021.1"/>
</dbReference>
<name>A0A238YRD0_9ACTN</name>
<gene>
    <name evidence="1" type="ORF">SAMN06272737_121100</name>
</gene>
<dbReference type="OrthoDB" id="5198800at2"/>
<sequence>MSTRVRVDFNSVTKDGQVKATVRRADGPLAEGDAVIAYDPAEHSSHPAVVASINPDTERVLLAVDWEHAARDRSNKLSAKTAGICLGSSAKYTVRGSRVEPSRAVALKA</sequence>